<keyword evidence="3" id="KW-1185">Reference proteome</keyword>
<evidence type="ECO:0000256" key="1">
    <source>
        <dbReference type="SAM" id="Phobius"/>
    </source>
</evidence>
<gene>
    <name evidence="2" type="ORF">JCM19294_909</name>
</gene>
<dbReference type="Proteomes" id="UP000029221">
    <property type="component" value="Unassembled WGS sequence"/>
</dbReference>
<sequence>MIKASKNNYGVLLIFILGSAIVWFILKYGSTYQDTVDIEINWDNLPIEYEFENQNNTITVPAVVRGSGYSIIYRKLFNYQVNLDFKEWVRTDSNPHFIPNDAFIAINQMTDGLSLVSLSNKPVTVDVYRKLSKKVPIDKNLIIDFKDAYRLVEEPIFSIDSVLISGAEGELAGFKDLVLDKESIALDRDTTTVQVDLNKYFKAAKVAPNELTITFIAQPYTEFTTTKSLKDISIPNNYYLTVDSLQVKGNKPLNTVVNRKDLSITLELPKILSDSLMLIPSVSSNIKELQGLRTIPNTVMIVSKK</sequence>
<evidence type="ECO:0000313" key="3">
    <source>
        <dbReference type="Proteomes" id="UP000029221"/>
    </source>
</evidence>
<evidence type="ECO:0000313" key="2">
    <source>
        <dbReference type="EMBL" id="GAK98275.1"/>
    </source>
</evidence>
<dbReference type="EMBL" id="BBML01000010">
    <property type="protein sequence ID" value="GAK98275.1"/>
    <property type="molecule type" value="Genomic_DNA"/>
</dbReference>
<keyword evidence="1" id="KW-0812">Transmembrane</keyword>
<keyword evidence="1" id="KW-1133">Transmembrane helix</keyword>
<dbReference type="AlphaFoldDB" id="A0A090Q5H9"/>
<dbReference type="RefSeq" id="WP_042280373.1">
    <property type="nucleotide sequence ID" value="NZ_BBML01000010.1"/>
</dbReference>
<proteinExistence type="predicted"/>
<evidence type="ECO:0008006" key="4">
    <source>
        <dbReference type="Google" id="ProtNLM"/>
    </source>
</evidence>
<accession>A0A090Q5H9</accession>
<dbReference type="eggNOG" id="COG4856">
    <property type="taxonomic scope" value="Bacteria"/>
</dbReference>
<organism evidence="2 3">
    <name type="scientific">Nonlabens tegetincola</name>
    <dbReference type="NCBI Taxonomy" id="323273"/>
    <lineage>
        <taxon>Bacteria</taxon>
        <taxon>Pseudomonadati</taxon>
        <taxon>Bacteroidota</taxon>
        <taxon>Flavobacteriia</taxon>
        <taxon>Flavobacteriales</taxon>
        <taxon>Flavobacteriaceae</taxon>
        <taxon>Nonlabens</taxon>
    </lineage>
</organism>
<reference evidence="2" key="1">
    <citation type="journal article" date="2014" name="Genome Announc.">
        <title>Draft Genome Sequences of Marine Flavobacterium Nonlabens Strains NR17, NR24, NR27, NR32, NR33, and Ara13.</title>
        <authorList>
            <person name="Nakanishi M."/>
            <person name="Meirelles P."/>
            <person name="Suzuki R."/>
            <person name="Takatani N."/>
            <person name="Mino S."/>
            <person name="Suda W."/>
            <person name="Oshima K."/>
            <person name="Hattori M."/>
            <person name="Ohkuma M."/>
            <person name="Hosokawa M."/>
            <person name="Miyashita K."/>
            <person name="Thompson F.L."/>
            <person name="Niwa A."/>
            <person name="Sawabe T."/>
            <person name="Sawabe T."/>
        </authorList>
    </citation>
    <scope>NUCLEOTIDE SEQUENCE [LARGE SCALE GENOMIC DNA]</scope>
    <source>
        <strain evidence="2">JCM 19294</strain>
    </source>
</reference>
<keyword evidence="1" id="KW-0472">Membrane</keyword>
<protein>
    <recommendedName>
        <fullName evidence="4">YbbR-like domain-containing protein</fullName>
    </recommendedName>
</protein>
<name>A0A090Q5H9_9FLAO</name>
<feature type="transmembrane region" description="Helical" evidence="1">
    <location>
        <begin position="7"/>
        <end position="26"/>
    </location>
</feature>
<comment type="caution">
    <text evidence="2">The sequence shown here is derived from an EMBL/GenBank/DDBJ whole genome shotgun (WGS) entry which is preliminary data.</text>
</comment>
<dbReference type="STRING" id="319236.BST91_06945"/>